<organism evidence="1">
    <name type="scientific">Spongospora subterranea</name>
    <dbReference type="NCBI Taxonomy" id="70186"/>
    <lineage>
        <taxon>Eukaryota</taxon>
        <taxon>Sar</taxon>
        <taxon>Rhizaria</taxon>
        <taxon>Endomyxa</taxon>
        <taxon>Phytomyxea</taxon>
        <taxon>Plasmodiophorida</taxon>
        <taxon>Plasmodiophoridae</taxon>
        <taxon>Spongospora</taxon>
    </lineage>
</organism>
<proteinExistence type="predicted"/>
<reference evidence="1" key="1">
    <citation type="submission" date="2015-04" db="EMBL/GenBank/DDBJ databases">
        <title>The genome sequence of the plant pathogenic Rhizarian Plasmodiophora brassicae reveals insights in its biotrophic life cycle and the origin of chitin synthesis.</title>
        <authorList>
            <person name="Schwelm A."/>
            <person name="Fogelqvist J."/>
            <person name="Knaust A."/>
            <person name="Julke S."/>
            <person name="Lilja T."/>
            <person name="Dhandapani V."/>
            <person name="Bonilla-Rosso G."/>
            <person name="Karlsson M."/>
            <person name="Shevchenko A."/>
            <person name="Choi S.R."/>
            <person name="Kim H.G."/>
            <person name="Park J.Y."/>
            <person name="Lim Y.P."/>
            <person name="Ludwig-Muller J."/>
            <person name="Dixelius C."/>
        </authorList>
    </citation>
    <scope>NUCLEOTIDE SEQUENCE</scope>
    <source>
        <tissue evidence="1">Potato root galls</tissue>
    </source>
</reference>
<feature type="non-terminal residue" evidence="1">
    <location>
        <position position="1"/>
    </location>
</feature>
<protein>
    <submittedName>
        <fullName evidence="1">Uncharacterized protein</fullName>
    </submittedName>
</protein>
<sequence>ESGMLFNAIINIRYFQQFLIRNDYTDWQVYQRFRDLHLVKLAASFETRVHLPVHFFQIMNRIYCSPKLLGDLEKFVSKLADLWKHGKIVYSSKSEQQKREILEFLNH</sequence>
<dbReference type="AlphaFoldDB" id="A0A0H5QKG8"/>
<dbReference type="EMBL" id="HACM01002203">
    <property type="protein sequence ID" value="CRZ02645.1"/>
    <property type="molecule type" value="Transcribed_RNA"/>
</dbReference>
<name>A0A0H5QKG8_9EUKA</name>
<evidence type="ECO:0000313" key="1">
    <source>
        <dbReference type="EMBL" id="CRZ02645.1"/>
    </source>
</evidence>
<accession>A0A0H5QKG8</accession>